<accession>A0A316EZC4</accession>
<gene>
    <name evidence="4" type="ORF">LV89_00829</name>
</gene>
<evidence type="ECO:0000313" key="5">
    <source>
        <dbReference type="Proteomes" id="UP000245489"/>
    </source>
</evidence>
<keyword evidence="2" id="KW-0326">Glycosidase</keyword>
<evidence type="ECO:0000313" key="4">
    <source>
        <dbReference type="EMBL" id="PWK28625.1"/>
    </source>
</evidence>
<dbReference type="InterPro" id="IPR001910">
    <property type="entry name" value="Inosine/uridine_hydrolase_dom"/>
</dbReference>
<protein>
    <submittedName>
        <fullName evidence="4">Inosine-uridine nucleoside N-ribohydrolase</fullName>
    </submittedName>
</protein>
<proteinExistence type="predicted"/>
<comment type="caution">
    <text evidence="4">The sequence shown here is derived from an EMBL/GenBank/DDBJ whole genome shotgun (WGS) entry which is preliminary data.</text>
</comment>
<evidence type="ECO:0000256" key="1">
    <source>
        <dbReference type="ARBA" id="ARBA00022801"/>
    </source>
</evidence>
<dbReference type="AlphaFoldDB" id="A0A316EZC4"/>
<dbReference type="Pfam" id="PF01156">
    <property type="entry name" value="IU_nuc_hydro"/>
    <property type="match status" value="1"/>
</dbReference>
<keyword evidence="5" id="KW-1185">Reference proteome</keyword>
<reference evidence="4 5" key="1">
    <citation type="submission" date="2018-05" db="EMBL/GenBank/DDBJ databases">
        <title>Genomic Encyclopedia of Archaeal and Bacterial Type Strains, Phase II (KMG-II): from individual species to whole genera.</title>
        <authorList>
            <person name="Goeker M."/>
        </authorList>
    </citation>
    <scope>NUCLEOTIDE SEQUENCE [LARGE SCALE GENOMIC DNA]</scope>
    <source>
        <strain evidence="4 5">DSM 22214</strain>
    </source>
</reference>
<dbReference type="OrthoDB" id="2530052at2"/>
<evidence type="ECO:0000256" key="2">
    <source>
        <dbReference type="ARBA" id="ARBA00023295"/>
    </source>
</evidence>
<dbReference type="GO" id="GO:0008477">
    <property type="term" value="F:purine nucleosidase activity"/>
    <property type="evidence" value="ECO:0007669"/>
    <property type="project" value="TreeGrafter"/>
</dbReference>
<dbReference type="Proteomes" id="UP000245489">
    <property type="component" value="Unassembled WGS sequence"/>
</dbReference>
<dbReference type="SUPFAM" id="SSF53590">
    <property type="entry name" value="Nucleoside hydrolase"/>
    <property type="match status" value="1"/>
</dbReference>
<name>A0A316EZC4_9BACT</name>
<dbReference type="GO" id="GO:0006152">
    <property type="term" value="P:purine nucleoside catabolic process"/>
    <property type="evidence" value="ECO:0007669"/>
    <property type="project" value="TreeGrafter"/>
</dbReference>
<dbReference type="GO" id="GO:0005829">
    <property type="term" value="C:cytosol"/>
    <property type="evidence" value="ECO:0007669"/>
    <property type="project" value="TreeGrafter"/>
</dbReference>
<dbReference type="InterPro" id="IPR023186">
    <property type="entry name" value="IUNH"/>
</dbReference>
<dbReference type="Gene3D" id="3.90.245.10">
    <property type="entry name" value="Ribonucleoside hydrolase-like"/>
    <property type="match status" value="1"/>
</dbReference>
<organism evidence="4 5">
    <name type="scientific">Arcicella aurantiaca</name>
    <dbReference type="NCBI Taxonomy" id="591202"/>
    <lineage>
        <taxon>Bacteria</taxon>
        <taxon>Pseudomonadati</taxon>
        <taxon>Bacteroidota</taxon>
        <taxon>Cytophagia</taxon>
        <taxon>Cytophagales</taxon>
        <taxon>Flectobacillaceae</taxon>
        <taxon>Arcicella</taxon>
    </lineage>
</organism>
<dbReference type="InterPro" id="IPR036452">
    <property type="entry name" value="Ribo_hydro-like"/>
</dbReference>
<dbReference type="RefSeq" id="WP_109741604.1">
    <property type="nucleotide sequence ID" value="NZ_QGGO01000003.1"/>
</dbReference>
<sequence length="316" mass="36638">MTITRILFLLLTSFYFIPNVVAQKQKIWFDTDMANEMDDIFALTRLLVDADKYEIMGVSSAHFVNVDLMLSDKWNQYPTKGINTVKLSQEENEKLLQAFGMMNLPHPMGAERPMGQAWGGDTPRPSEMTKKLIEVVQAMPEGEKLDVLFIGVATNIASAIALEPNIAKKLRLFCMGMRFDAKEKVWDKNEFNIRGDLNAVNYLFNNPDIEWSIMPAQTCEVLTFDREDTYARLDSKYPVEKLLKQRWVESNPDDKTRIIWDLALVEAYLSPDLAKVKTVKTPPENHQHKVNVYVKIDKEKMFEKFWEKVKNYRGKR</sequence>
<dbReference type="EMBL" id="QGGO01000003">
    <property type="protein sequence ID" value="PWK28625.1"/>
    <property type="molecule type" value="Genomic_DNA"/>
</dbReference>
<evidence type="ECO:0000259" key="3">
    <source>
        <dbReference type="Pfam" id="PF01156"/>
    </source>
</evidence>
<feature type="domain" description="Inosine/uridine-preferring nucleoside hydrolase" evidence="3">
    <location>
        <begin position="27"/>
        <end position="302"/>
    </location>
</feature>
<dbReference type="PANTHER" id="PTHR12304:SF4">
    <property type="entry name" value="URIDINE NUCLEOSIDASE"/>
    <property type="match status" value="1"/>
</dbReference>
<dbReference type="PANTHER" id="PTHR12304">
    <property type="entry name" value="INOSINE-URIDINE PREFERRING NUCLEOSIDE HYDROLASE"/>
    <property type="match status" value="1"/>
</dbReference>
<keyword evidence="1 4" id="KW-0378">Hydrolase</keyword>